<evidence type="ECO:0000256" key="1">
    <source>
        <dbReference type="RuleBase" id="RU004429"/>
    </source>
</evidence>
<dbReference type="GO" id="GO:0050136">
    <property type="term" value="F:NADH dehydrogenase (quinone) (non-electrogenic) activity"/>
    <property type="evidence" value="ECO:0007669"/>
    <property type="project" value="UniProtKB-EC"/>
</dbReference>
<comment type="catalytic activity">
    <reaction evidence="1">
        <text>a quinone + NADH + 5 H(+)(in) = a quinol + NAD(+) + 4 H(+)(out)</text>
        <dbReference type="Rhea" id="RHEA:57888"/>
        <dbReference type="ChEBI" id="CHEBI:15378"/>
        <dbReference type="ChEBI" id="CHEBI:24646"/>
        <dbReference type="ChEBI" id="CHEBI:57540"/>
        <dbReference type="ChEBI" id="CHEBI:57945"/>
        <dbReference type="ChEBI" id="CHEBI:132124"/>
    </reaction>
</comment>
<comment type="caution">
    <text evidence="3">The sequence shown here is derived from an EMBL/GenBank/DDBJ whole genome shotgun (WGS) entry which is preliminary data.</text>
</comment>
<gene>
    <name evidence="3" type="ORF">ACFPZN_41615</name>
</gene>
<comment type="function">
    <text evidence="1">NDH-1 shuttles electrons from NADH, via FMN and iron-sulfur (Fe-S) centers, to quinones in the respiratory chain. Couples the redox reaction to proton translocation (for every two electrons transferred, four hydrogen ions are translocated across the cytoplasmic membrane), and thus conserves the redox energy in a proton gradient.</text>
</comment>
<dbReference type="PANTHER" id="PTHR33269:SF19">
    <property type="entry name" value="NADH-QUINONE OXIDOREDUCTASE SUBUNIT J"/>
    <property type="match status" value="1"/>
</dbReference>
<comment type="similarity">
    <text evidence="1">Belongs to the complex I subunit 6 family.</text>
</comment>
<feature type="transmembrane region" description="Helical" evidence="1">
    <location>
        <begin position="109"/>
        <end position="131"/>
    </location>
</feature>
<evidence type="ECO:0000313" key="3">
    <source>
        <dbReference type="EMBL" id="MFC5752148.1"/>
    </source>
</evidence>
<dbReference type="RefSeq" id="WP_378288110.1">
    <property type="nucleotide sequence ID" value="NZ_JBHSON010000082.1"/>
</dbReference>
<keyword evidence="1" id="KW-0520">NAD</keyword>
<feature type="compositionally biased region" description="Gly residues" evidence="2">
    <location>
        <begin position="296"/>
        <end position="312"/>
    </location>
</feature>
<evidence type="ECO:0000256" key="2">
    <source>
        <dbReference type="SAM" id="MobiDB-lite"/>
    </source>
</evidence>
<keyword evidence="3" id="KW-0560">Oxidoreductase</keyword>
<sequence length="323" mass="33145">MTSPDVVVVAQVADAQPGEPFIFWLLAVVSVCAALGMIFMRRAVHSALLLATVMLSLAALYAVQDAPFLAFVQVIVYTGAVLMLFLFVLMLVGVSSTDSLVETIRGQRLWAAVAALGFLVLLAAGLGNAALGDSAGLRAANGDGGNVVGLARLLFSKYVFAFEATSALLITAALGAMVLAHRERLTPKPTQRDLAEKRFERFAVGGAHPGPLPGPGTYARHNAVDMPALLPDGSVSELSINPVIAARTDTSERHADLYGGSEEQAVEEDVAAVKAVTEESEDANAEERTVKAGLPAPGGEGGSGGSGSGSAGSGSETEGEAGK</sequence>
<feature type="transmembrane region" description="Helical" evidence="1">
    <location>
        <begin position="47"/>
        <end position="64"/>
    </location>
</feature>
<dbReference type="NCBIfam" id="NF005165">
    <property type="entry name" value="PRK06638.1-5"/>
    <property type="match status" value="1"/>
</dbReference>
<feature type="transmembrane region" description="Helical" evidence="1">
    <location>
        <begin position="158"/>
        <end position="180"/>
    </location>
</feature>
<name>A0ABW1ABQ9_9ACTN</name>
<comment type="subcellular location">
    <subcellularLocation>
        <location evidence="1">Cell membrane</location>
        <topology evidence="1">Multi-pass membrane protein</topology>
    </subcellularLocation>
</comment>
<accession>A0ABW1ABQ9</accession>
<protein>
    <recommendedName>
        <fullName evidence="1">NADH-quinone oxidoreductase subunit J</fullName>
        <ecNumber evidence="1">7.1.1.-</ecNumber>
    </recommendedName>
</protein>
<dbReference type="Proteomes" id="UP001596074">
    <property type="component" value="Unassembled WGS sequence"/>
</dbReference>
<keyword evidence="1" id="KW-1133">Transmembrane helix</keyword>
<evidence type="ECO:0000313" key="4">
    <source>
        <dbReference type="Proteomes" id="UP001596074"/>
    </source>
</evidence>
<keyword evidence="4" id="KW-1185">Reference proteome</keyword>
<dbReference type="PANTHER" id="PTHR33269">
    <property type="entry name" value="NADH-UBIQUINONE OXIDOREDUCTASE CHAIN 6"/>
    <property type="match status" value="1"/>
</dbReference>
<feature type="region of interest" description="Disordered" evidence="2">
    <location>
        <begin position="277"/>
        <end position="323"/>
    </location>
</feature>
<dbReference type="EMBL" id="JBHSON010000082">
    <property type="protein sequence ID" value="MFC5752148.1"/>
    <property type="molecule type" value="Genomic_DNA"/>
</dbReference>
<dbReference type="Gene3D" id="1.20.120.1200">
    <property type="entry name" value="NADH-ubiquinone/plastoquinone oxidoreductase chain 6, subunit NuoJ"/>
    <property type="match status" value="1"/>
</dbReference>
<reference evidence="4" key="1">
    <citation type="journal article" date="2019" name="Int. J. Syst. Evol. Microbiol.">
        <title>The Global Catalogue of Microorganisms (GCM) 10K type strain sequencing project: providing services to taxonomists for standard genome sequencing and annotation.</title>
        <authorList>
            <consortium name="The Broad Institute Genomics Platform"/>
            <consortium name="The Broad Institute Genome Sequencing Center for Infectious Disease"/>
            <person name="Wu L."/>
            <person name="Ma J."/>
        </authorList>
    </citation>
    <scope>NUCLEOTIDE SEQUENCE [LARGE SCALE GENOMIC DNA]</scope>
    <source>
        <strain evidence="4">KCTC 42087</strain>
    </source>
</reference>
<proteinExistence type="inferred from homology"/>
<dbReference type="EC" id="7.1.1.-" evidence="1"/>
<organism evidence="3 4">
    <name type="scientific">Actinomadura rugatobispora</name>
    <dbReference type="NCBI Taxonomy" id="1994"/>
    <lineage>
        <taxon>Bacteria</taxon>
        <taxon>Bacillati</taxon>
        <taxon>Actinomycetota</taxon>
        <taxon>Actinomycetes</taxon>
        <taxon>Streptosporangiales</taxon>
        <taxon>Thermomonosporaceae</taxon>
        <taxon>Actinomadura</taxon>
    </lineage>
</organism>
<feature type="transmembrane region" description="Helical" evidence="1">
    <location>
        <begin position="21"/>
        <end position="40"/>
    </location>
</feature>
<dbReference type="Pfam" id="PF00499">
    <property type="entry name" value="Oxidored_q3"/>
    <property type="match status" value="1"/>
</dbReference>
<dbReference type="InterPro" id="IPR042106">
    <property type="entry name" value="Nuo/plastoQ_OxRdtase_6_NuoJ"/>
</dbReference>
<keyword evidence="1" id="KW-0812">Transmembrane</keyword>
<keyword evidence="1" id="KW-1003">Cell membrane</keyword>
<feature type="transmembrane region" description="Helical" evidence="1">
    <location>
        <begin position="70"/>
        <end position="97"/>
    </location>
</feature>
<keyword evidence="1" id="KW-0472">Membrane</keyword>
<dbReference type="InterPro" id="IPR001457">
    <property type="entry name" value="NADH_UbQ/plastoQ_OxRdtase_su6"/>
</dbReference>
<keyword evidence="1" id="KW-0874">Quinone</keyword>